<evidence type="ECO:0000313" key="2">
    <source>
        <dbReference type="Proteomes" id="UP000827765"/>
    </source>
</evidence>
<sequence>MISIDQVPVELSKAKGKLDNAKSDLSAFDLNAPVDKVKVFIDCIDGWVLVEHAVLRALLVDEVNKAQAAFDELDELNTLLNNTLNDALKGK</sequence>
<protein>
    <submittedName>
        <fullName evidence="1">Uncharacterized protein</fullName>
    </submittedName>
</protein>
<keyword evidence="2" id="KW-1185">Reference proteome</keyword>
<name>A0AAE7PDG6_9CAUD</name>
<gene>
    <name evidence="1" type="ORF">ORF021</name>
</gene>
<reference evidence="1 2" key="1">
    <citation type="submission" date="2020-10" db="EMBL/GenBank/DDBJ databases">
        <title>Genome of Yersinia pseudotuberculosis phages.</title>
        <authorList>
            <person name="Hammerl J.A."/>
            <person name="Hertwig S."/>
        </authorList>
    </citation>
    <scope>NUCLEOTIDE SEQUENCE [LARGE SCALE GENOMIC DNA]</scope>
</reference>
<dbReference type="Proteomes" id="UP000827765">
    <property type="component" value="Segment"/>
</dbReference>
<accession>A0AAE7PDG6</accession>
<proteinExistence type="predicted"/>
<dbReference type="EMBL" id="MW147599">
    <property type="protein sequence ID" value="QQO91023.1"/>
    <property type="molecule type" value="Genomic_DNA"/>
</dbReference>
<organism evidence="1 2">
    <name type="scientific">Yersinia phage PYps3T</name>
    <dbReference type="NCBI Taxonomy" id="2801357"/>
    <lineage>
        <taxon>Viruses</taxon>
        <taxon>Duplodnaviria</taxon>
        <taxon>Heunggongvirae</taxon>
        <taxon>Uroviricota</taxon>
        <taxon>Caudoviricetes</taxon>
        <taxon>Chaseviridae</taxon>
        <taxon>Cleopatravirinae</taxon>
        <taxon>Carltongylesvirus</taxon>
        <taxon>Carltongylesvirus PYps3T</taxon>
    </lineage>
</organism>
<evidence type="ECO:0000313" key="1">
    <source>
        <dbReference type="EMBL" id="QQO91023.1"/>
    </source>
</evidence>